<feature type="compositionally biased region" description="Basic and acidic residues" evidence="1">
    <location>
        <begin position="110"/>
        <end position="119"/>
    </location>
</feature>
<dbReference type="InParanoid" id="G7DYP1"/>
<dbReference type="Proteomes" id="UP000009131">
    <property type="component" value="Unassembled WGS sequence"/>
</dbReference>
<feature type="compositionally biased region" description="Low complexity" evidence="1">
    <location>
        <begin position="18"/>
        <end position="88"/>
    </location>
</feature>
<accession>G7DYP1</accession>
<protein>
    <recommendedName>
        <fullName evidence="4">Allergen</fullName>
    </recommendedName>
</protein>
<name>G7DYP1_MIXOS</name>
<organism evidence="2 3">
    <name type="scientific">Mixia osmundae (strain CBS 9802 / IAM 14324 / JCM 22182 / KY 12970)</name>
    <dbReference type="NCBI Taxonomy" id="764103"/>
    <lineage>
        <taxon>Eukaryota</taxon>
        <taxon>Fungi</taxon>
        <taxon>Dikarya</taxon>
        <taxon>Basidiomycota</taxon>
        <taxon>Pucciniomycotina</taxon>
        <taxon>Mixiomycetes</taxon>
        <taxon>Mixiales</taxon>
        <taxon>Mixiaceae</taxon>
        <taxon>Mixia</taxon>
    </lineage>
</organism>
<dbReference type="AlphaFoldDB" id="G7DYP1"/>
<dbReference type="STRING" id="764103.G7DYP1"/>
<keyword evidence="3" id="KW-1185">Reference proteome</keyword>
<proteinExistence type="predicted"/>
<evidence type="ECO:0000313" key="2">
    <source>
        <dbReference type="EMBL" id="GAA95701.1"/>
    </source>
</evidence>
<sequence>MGLMSTVKSALKDDSSSTHRTSTGGHSTTSPRESLTSGNTATTSPTSNTASTGTQNASSGSNFASTGTTAGSANRSSGTTGSTGSTTSPAKNLAREAESGATSHQVGDVPMDKEGRVTKDAGAGHAHREAEKLIDASQADHSHQMLAHKTHENVKHHEVEEVTRLREHDRHIHHVQHTTQRIRDEQVNETQHHERAVPVTQIKEGHATADADKLAFREQVGAHTDMITHAPKERQVVDKGEVLTENVHHHVHNVIQPIVERTTHDHHRIHTTIPVHHTTHEAPIVHQSQELEPISMAQFTSQGHSLGKGVTADQAGSSVLDATQCERTVDGVAEKLHKQLLSESGTSGTMSTS</sequence>
<reference evidence="2 3" key="1">
    <citation type="journal article" date="2011" name="J. Gen. Appl. Microbiol.">
        <title>Draft genome sequencing of the enigmatic basidiomycete Mixia osmundae.</title>
        <authorList>
            <person name="Nishida H."/>
            <person name="Nagatsuka Y."/>
            <person name="Sugiyama J."/>
        </authorList>
    </citation>
    <scope>NUCLEOTIDE SEQUENCE [LARGE SCALE GENOMIC DNA]</scope>
    <source>
        <strain evidence="3">CBS 9802 / IAM 14324 / JCM 22182 / KY 12970</strain>
    </source>
</reference>
<comment type="caution">
    <text evidence="2">The sequence shown here is derived from an EMBL/GenBank/DDBJ whole genome shotgun (WGS) entry which is preliminary data.</text>
</comment>
<dbReference type="OrthoDB" id="2118965at2759"/>
<dbReference type="EMBL" id="BABT02000062">
    <property type="protein sequence ID" value="GAA95701.1"/>
    <property type="molecule type" value="Genomic_DNA"/>
</dbReference>
<dbReference type="HOGENOM" id="CLU_863525_0_0_1"/>
<dbReference type="OMA" id="DMITHAP"/>
<dbReference type="PANTHER" id="PTHR38703:SF1">
    <property type="entry name" value="ALLERGEN"/>
    <property type="match status" value="1"/>
</dbReference>
<reference evidence="2 3" key="2">
    <citation type="journal article" date="2012" name="Open Biol.">
        <title>Characteristics of nucleosomes and linker DNA regions on the genome of the basidiomycete Mixia osmundae revealed by mono- and dinucleosome mapping.</title>
        <authorList>
            <person name="Nishida H."/>
            <person name="Kondo S."/>
            <person name="Matsumoto T."/>
            <person name="Suzuki Y."/>
            <person name="Yoshikawa H."/>
            <person name="Taylor T.D."/>
            <person name="Sugiyama J."/>
        </authorList>
    </citation>
    <scope>NUCLEOTIDE SEQUENCE [LARGE SCALE GENOMIC DNA]</scope>
    <source>
        <strain evidence="3">CBS 9802 / IAM 14324 / JCM 22182 / KY 12970</strain>
    </source>
</reference>
<evidence type="ECO:0008006" key="4">
    <source>
        <dbReference type="Google" id="ProtNLM"/>
    </source>
</evidence>
<evidence type="ECO:0000256" key="1">
    <source>
        <dbReference type="SAM" id="MobiDB-lite"/>
    </source>
</evidence>
<feature type="region of interest" description="Disordered" evidence="1">
    <location>
        <begin position="1"/>
        <end position="128"/>
    </location>
</feature>
<dbReference type="eggNOG" id="ENOG502S2AG">
    <property type="taxonomic scope" value="Eukaryota"/>
</dbReference>
<evidence type="ECO:0000313" key="3">
    <source>
        <dbReference type="Proteomes" id="UP000009131"/>
    </source>
</evidence>
<dbReference type="RefSeq" id="XP_014570185.1">
    <property type="nucleotide sequence ID" value="XM_014714699.1"/>
</dbReference>
<gene>
    <name evidence="2" type="primary">Mo02358</name>
    <name evidence="2" type="ORF">E5Q_02358</name>
</gene>
<dbReference type="PANTHER" id="PTHR38703">
    <property type="entry name" value="CHROMOSOME 8, WHOLE GENOME SHOTGUN SEQUENCE"/>
    <property type="match status" value="1"/>
</dbReference>